<dbReference type="RefSeq" id="WP_245092360.1">
    <property type="nucleotide sequence ID" value="NZ_CP095053.1"/>
</dbReference>
<gene>
    <name evidence="1" type="ORF">MUN82_16915</name>
</gene>
<accession>A0A8T9SS91</accession>
<dbReference type="EMBL" id="CP095053">
    <property type="protein sequence ID" value="UOR04617.1"/>
    <property type="molecule type" value="Genomic_DNA"/>
</dbReference>
<protein>
    <submittedName>
        <fullName evidence="1">Uncharacterized protein</fullName>
    </submittedName>
</protein>
<organism evidence="1 2">
    <name type="scientific">Hymenobacter aerilatus</name>
    <dbReference type="NCBI Taxonomy" id="2932251"/>
    <lineage>
        <taxon>Bacteria</taxon>
        <taxon>Pseudomonadati</taxon>
        <taxon>Bacteroidota</taxon>
        <taxon>Cytophagia</taxon>
        <taxon>Cytophagales</taxon>
        <taxon>Hymenobacteraceae</taxon>
        <taxon>Hymenobacter</taxon>
    </lineage>
</organism>
<sequence>MGQLRFLPSTTHVRVWVFFLILPTISAKAQRFVGYSSQVQKANLANTQQRLRAERWNTDATKKDNPFKPSGKITWQAALLADGDFSKALSAEEGATPKTGSLGASFTRIKQWKREVGGDSVEFPNFQGNFVISLGSQGDTLNVQPNVAGIERAANQYNFGQALLLPGSNAKAARSLTGSVQWYPHALTKSSFMQSLGYNAFLNITQTRWGYQNRIEDVRLLFMSAGLLYTVFDIPTSDDSNSLKLELLLNYSLRHIAGDIREEKEVLQQALGTTRYWYSGIEPGMVFTVNSLRVSAYFPFYQGNIKGFSNGQFVAALGFSTALNLTK</sequence>
<evidence type="ECO:0000313" key="2">
    <source>
        <dbReference type="Proteomes" id="UP000829925"/>
    </source>
</evidence>
<reference evidence="1 2" key="1">
    <citation type="submission" date="2022-04" db="EMBL/GenBank/DDBJ databases">
        <title>Hymenobacter sp. isolated from the air.</title>
        <authorList>
            <person name="Won M."/>
            <person name="Lee C.-M."/>
            <person name="Woen H.-Y."/>
            <person name="Kwon S.-W."/>
        </authorList>
    </citation>
    <scope>NUCLEOTIDE SEQUENCE [LARGE SCALE GENOMIC DNA]</scope>
    <source>
        <strain evidence="2">5413 J-13</strain>
    </source>
</reference>
<keyword evidence="2" id="KW-1185">Reference proteome</keyword>
<dbReference type="AlphaFoldDB" id="A0A8T9SS91"/>
<name>A0A8T9SS91_9BACT</name>
<dbReference type="Proteomes" id="UP000829925">
    <property type="component" value="Chromosome"/>
</dbReference>
<dbReference type="KEGG" id="haei:MUN82_16915"/>
<evidence type="ECO:0000313" key="1">
    <source>
        <dbReference type="EMBL" id="UOR04617.1"/>
    </source>
</evidence>
<proteinExistence type="predicted"/>